<evidence type="ECO:0000256" key="5">
    <source>
        <dbReference type="ARBA" id="ARBA00023235"/>
    </source>
</evidence>
<evidence type="ECO:0000313" key="7">
    <source>
        <dbReference type="EMBL" id="OGG14398.1"/>
    </source>
</evidence>
<reference evidence="7 8" key="1">
    <citation type="journal article" date="2016" name="Nat. Commun.">
        <title>Thousands of microbial genomes shed light on interconnected biogeochemical processes in an aquifer system.</title>
        <authorList>
            <person name="Anantharaman K."/>
            <person name="Brown C.T."/>
            <person name="Hug L.A."/>
            <person name="Sharon I."/>
            <person name="Castelle C.J."/>
            <person name="Probst A.J."/>
            <person name="Thomas B.C."/>
            <person name="Singh A."/>
            <person name="Wilkins M.J."/>
            <person name="Karaoz U."/>
            <person name="Brodie E.L."/>
            <person name="Williams K.H."/>
            <person name="Hubbard S.S."/>
            <person name="Banfield J.F."/>
        </authorList>
    </citation>
    <scope>NUCLEOTIDE SEQUENCE [LARGE SCALE GENOMIC DNA]</scope>
</reference>
<keyword evidence="5" id="KW-0413">Isomerase</keyword>
<name>A0A1F5ZPM9_9BACT</name>
<evidence type="ECO:0000256" key="3">
    <source>
        <dbReference type="ARBA" id="ARBA00022729"/>
    </source>
</evidence>
<keyword evidence="6" id="KW-0812">Transmembrane</keyword>
<dbReference type="EMBL" id="MFJE01000019">
    <property type="protein sequence ID" value="OGG14398.1"/>
    <property type="molecule type" value="Genomic_DNA"/>
</dbReference>
<comment type="caution">
    <text evidence="7">The sequence shown here is derived from an EMBL/GenBank/DDBJ whole genome shotgun (WGS) entry which is preliminary data.</text>
</comment>
<accession>A0A1F5ZPM9</accession>
<dbReference type="Pfam" id="PF13624">
    <property type="entry name" value="SurA_N_3"/>
    <property type="match status" value="1"/>
</dbReference>
<evidence type="ECO:0000256" key="1">
    <source>
        <dbReference type="ARBA" id="ARBA00000971"/>
    </source>
</evidence>
<evidence type="ECO:0000256" key="6">
    <source>
        <dbReference type="SAM" id="Phobius"/>
    </source>
</evidence>
<comment type="catalytic activity">
    <reaction evidence="1">
        <text>[protein]-peptidylproline (omega=180) = [protein]-peptidylproline (omega=0)</text>
        <dbReference type="Rhea" id="RHEA:16237"/>
        <dbReference type="Rhea" id="RHEA-COMP:10747"/>
        <dbReference type="Rhea" id="RHEA-COMP:10748"/>
        <dbReference type="ChEBI" id="CHEBI:83833"/>
        <dbReference type="ChEBI" id="CHEBI:83834"/>
        <dbReference type="EC" id="5.2.1.8"/>
    </reaction>
</comment>
<keyword evidence="4" id="KW-0697">Rotamase</keyword>
<dbReference type="PANTHER" id="PTHR47245:SF1">
    <property type="entry name" value="FOLDASE PROTEIN PRSA"/>
    <property type="match status" value="1"/>
</dbReference>
<protein>
    <recommendedName>
        <fullName evidence="2">peptidylprolyl isomerase</fullName>
        <ecNumber evidence="2">5.2.1.8</ecNumber>
    </recommendedName>
</protein>
<organism evidence="7 8">
    <name type="scientific">Candidatus Gottesmanbacteria bacterium RIFCSPHIGHO2_01_FULL_39_10</name>
    <dbReference type="NCBI Taxonomy" id="1798375"/>
    <lineage>
        <taxon>Bacteria</taxon>
        <taxon>Candidatus Gottesmaniibacteriota</taxon>
    </lineage>
</organism>
<evidence type="ECO:0000256" key="4">
    <source>
        <dbReference type="ARBA" id="ARBA00023110"/>
    </source>
</evidence>
<evidence type="ECO:0000313" key="8">
    <source>
        <dbReference type="Proteomes" id="UP000177383"/>
    </source>
</evidence>
<keyword evidence="6" id="KW-0472">Membrane</keyword>
<dbReference type="InterPro" id="IPR050245">
    <property type="entry name" value="PrsA_foldase"/>
</dbReference>
<keyword evidence="6" id="KW-1133">Transmembrane helix</keyword>
<dbReference type="GO" id="GO:0003755">
    <property type="term" value="F:peptidyl-prolyl cis-trans isomerase activity"/>
    <property type="evidence" value="ECO:0007669"/>
    <property type="project" value="UniProtKB-KW"/>
</dbReference>
<dbReference type="PANTHER" id="PTHR47245">
    <property type="entry name" value="PEPTIDYLPROLYL ISOMERASE"/>
    <property type="match status" value="1"/>
</dbReference>
<keyword evidence="3" id="KW-0732">Signal</keyword>
<feature type="transmembrane region" description="Helical" evidence="6">
    <location>
        <begin position="41"/>
        <end position="60"/>
    </location>
</feature>
<gene>
    <name evidence="7" type="ORF">A2773_00675</name>
</gene>
<dbReference type="EC" id="5.2.1.8" evidence="2"/>
<sequence>MPSRKSLKNTKIKKTEVLNEESLVPQESPVRPAPATSHSQLIRNILIILLVALILIALKFKNLFIVATVNGKPIDRLSFEQELNNKYGQQTLENMISEQVILSEAEKRNIKVEKDEVDKKIKEIEDRLKGQVSLDEALQAQGLTRESFRKQLEIQIIIDKMFAKDAKITDKEIDEYLAQNQETLASSTDTAKLRTDVKEMLLQQKVGDLFDKWFTEAKKKANVVKF</sequence>
<dbReference type="InterPro" id="IPR027304">
    <property type="entry name" value="Trigger_fact/SurA_dom_sf"/>
</dbReference>
<evidence type="ECO:0000256" key="2">
    <source>
        <dbReference type="ARBA" id="ARBA00013194"/>
    </source>
</evidence>
<dbReference type="AlphaFoldDB" id="A0A1F5ZPM9"/>
<dbReference type="SUPFAM" id="SSF109998">
    <property type="entry name" value="Triger factor/SurA peptide-binding domain-like"/>
    <property type="match status" value="1"/>
</dbReference>
<dbReference type="STRING" id="1798375.A2773_00675"/>
<proteinExistence type="predicted"/>
<dbReference type="Proteomes" id="UP000177383">
    <property type="component" value="Unassembled WGS sequence"/>
</dbReference>
<dbReference type="Gene3D" id="1.10.4030.10">
    <property type="entry name" value="Porin chaperone SurA, peptide-binding domain"/>
    <property type="match status" value="1"/>
</dbReference>